<feature type="transmembrane region" description="Helical" evidence="2">
    <location>
        <begin position="140"/>
        <end position="163"/>
    </location>
</feature>
<dbReference type="GO" id="GO:0048038">
    <property type="term" value="F:quinone binding"/>
    <property type="evidence" value="ECO:0007669"/>
    <property type="project" value="UniProtKB-UniRule"/>
</dbReference>
<dbReference type="RefSeq" id="WP_092118446.1">
    <property type="nucleotide sequence ID" value="NZ_FMXO01000005.1"/>
</dbReference>
<proteinExistence type="inferred from homology"/>
<comment type="function">
    <text evidence="2">NDH-1 shuttles electrons from NADH, via FMN and iron-sulfur (Fe-S) centers, to quinones in the respiratory chain. Couples the redox reaction to proton translocation (for every two electrons transferred, four hydrogen ions are translocated across the cytoplasmic membrane), and thus conserves the redox energy in a proton gradient.</text>
</comment>
<name>A0A1G6BRS5_9BACT</name>
<keyword evidence="2" id="KW-0874">Quinone</keyword>
<evidence type="ECO:0000256" key="1">
    <source>
        <dbReference type="ARBA" id="ARBA00005698"/>
    </source>
</evidence>
<dbReference type="PANTHER" id="PTHR33269:SF17">
    <property type="entry name" value="NADH-UBIQUINONE OXIDOREDUCTASE CHAIN 6"/>
    <property type="match status" value="1"/>
</dbReference>
<dbReference type="AlphaFoldDB" id="A0A1G6BRS5"/>
<dbReference type="GO" id="GO:0008137">
    <property type="term" value="F:NADH dehydrogenase (ubiquinone) activity"/>
    <property type="evidence" value="ECO:0007669"/>
    <property type="project" value="UniProtKB-UniRule"/>
</dbReference>
<accession>A0A1G6BRS5</accession>
<dbReference type="PANTHER" id="PTHR33269">
    <property type="entry name" value="NADH-UBIQUINONE OXIDOREDUCTASE CHAIN 6"/>
    <property type="match status" value="1"/>
</dbReference>
<feature type="transmembrane region" description="Helical" evidence="2">
    <location>
        <begin position="90"/>
        <end position="113"/>
    </location>
</feature>
<keyword evidence="2" id="KW-0472">Membrane</keyword>
<keyword evidence="2" id="KW-0520">NAD</keyword>
<feature type="transmembrane region" description="Helical" evidence="2">
    <location>
        <begin position="6"/>
        <end position="25"/>
    </location>
</feature>
<protein>
    <recommendedName>
        <fullName evidence="2">NADH-quinone oxidoreductase subunit J</fullName>
        <ecNumber evidence="2">7.1.1.-</ecNumber>
    </recommendedName>
</protein>
<dbReference type="Gene3D" id="1.20.120.1200">
    <property type="entry name" value="NADH-ubiquinone/plastoquinone oxidoreductase chain 6, subunit NuoJ"/>
    <property type="match status" value="1"/>
</dbReference>
<dbReference type="Pfam" id="PF00499">
    <property type="entry name" value="Oxidored_q3"/>
    <property type="match status" value="1"/>
</dbReference>
<evidence type="ECO:0000256" key="2">
    <source>
        <dbReference type="RuleBase" id="RU004429"/>
    </source>
</evidence>
<comment type="subcellular location">
    <subcellularLocation>
        <location evidence="2">Cell membrane</location>
        <topology evidence="2">Multi-pass membrane protein</topology>
    </subcellularLocation>
</comment>
<comment type="similarity">
    <text evidence="1 2">Belongs to the complex I subunit 6 family.</text>
</comment>
<feature type="transmembrane region" description="Helical" evidence="2">
    <location>
        <begin position="56"/>
        <end position="78"/>
    </location>
</feature>
<keyword evidence="2" id="KW-1003">Cell membrane</keyword>
<keyword evidence="2" id="KW-1133">Transmembrane helix</keyword>
<sequence>MQSLAIIAFGVYVMIILLGGLMAVFSRNMVRALVGLILTLFGVAGCYLLMAAPFMALMQILIYVAAVSIMIFFAIMLTKPPVGAEEHAGRPWWVIAGSVVAALAPVMLIGRVLRWQPLASYEHPQEIVLMDLGQTFIEPYFLAFELISVILTVAMAGAVLLAFERRQGR</sequence>
<keyword evidence="2" id="KW-0812">Transmembrane</keyword>
<dbReference type="STRING" id="617002.SAMN05660653_01147"/>
<reference evidence="3 4" key="1">
    <citation type="submission" date="2016-10" db="EMBL/GenBank/DDBJ databases">
        <authorList>
            <person name="de Groot N.N."/>
        </authorList>
    </citation>
    <scope>NUCLEOTIDE SEQUENCE [LARGE SCALE GENOMIC DNA]</scope>
    <source>
        <strain evidence="3 4">ASO4-2</strain>
    </source>
</reference>
<organism evidence="3 4">
    <name type="scientific">Desulfonatronum thiosulfatophilum</name>
    <dbReference type="NCBI Taxonomy" id="617002"/>
    <lineage>
        <taxon>Bacteria</taxon>
        <taxon>Pseudomonadati</taxon>
        <taxon>Thermodesulfobacteriota</taxon>
        <taxon>Desulfovibrionia</taxon>
        <taxon>Desulfovibrionales</taxon>
        <taxon>Desulfonatronaceae</taxon>
        <taxon>Desulfonatronum</taxon>
    </lineage>
</organism>
<dbReference type="Proteomes" id="UP000198771">
    <property type="component" value="Unassembled WGS sequence"/>
</dbReference>
<dbReference type="OrthoDB" id="5405547at2"/>
<comment type="catalytic activity">
    <reaction evidence="2">
        <text>a quinone + NADH + 5 H(+)(in) = a quinol + NAD(+) + 4 H(+)(out)</text>
        <dbReference type="Rhea" id="RHEA:57888"/>
        <dbReference type="ChEBI" id="CHEBI:15378"/>
        <dbReference type="ChEBI" id="CHEBI:24646"/>
        <dbReference type="ChEBI" id="CHEBI:57540"/>
        <dbReference type="ChEBI" id="CHEBI:57945"/>
        <dbReference type="ChEBI" id="CHEBI:132124"/>
    </reaction>
</comment>
<gene>
    <name evidence="3" type="ORF">SAMN05660653_01147</name>
</gene>
<feature type="transmembrane region" description="Helical" evidence="2">
    <location>
        <begin position="32"/>
        <end position="50"/>
    </location>
</feature>
<evidence type="ECO:0000313" key="3">
    <source>
        <dbReference type="EMBL" id="SDB23339.1"/>
    </source>
</evidence>
<dbReference type="GO" id="GO:0005886">
    <property type="term" value="C:plasma membrane"/>
    <property type="evidence" value="ECO:0007669"/>
    <property type="project" value="UniProtKB-SubCell"/>
</dbReference>
<dbReference type="InterPro" id="IPR042106">
    <property type="entry name" value="Nuo/plastoQ_OxRdtase_6_NuoJ"/>
</dbReference>
<keyword evidence="4" id="KW-1185">Reference proteome</keyword>
<dbReference type="EMBL" id="FMXO01000005">
    <property type="protein sequence ID" value="SDB23339.1"/>
    <property type="molecule type" value="Genomic_DNA"/>
</dbReference>
<evidence type="ECO:0000313" key="4">
    <source>
        <dbReference type="Proteomes" id="UP000198771"/>
    </source>
</evidence>
<dbReference type="EC" id="7.1.1.-" evidence="2"/>
<dbReference type="InterPro" id="IPR001457">
    <property type="entry name" value="NADH_UbQ/plastoQ_OxRdtase_su6"/>
</dbReference>